<dbReference type="SUPFAM" id="SSF47413">
    <property type="entry name" value="lambda repressor-like DNA-binding domains"/>
    <property type="match status" value="1"/>
</dbReference>
<dbReference type="CDD" id="cd00093">
    <property type="entry name" value="HTH_XRE"/>
    <property type="match status" value="1"/>
</dbReference>
<name>A0AAU2GU01_9ACTN</name>
<gene>
    <name evidence="2" type="ORF">OHV25_00660</name>
    <name evidence="3" type="ORF">OHV25_39180</name>
</gene>
<dbReference type="GO" id="GO:0003677">
    <property type="term" value="F:DNA binding"/>
    <property type="evidence" value="ECO:0007669"/>
    <property type="project" value="InterPro"/>
</dbReference>
<feature type="domain" description="HTH cro/C1-type" evidence="1">
    <location>
        <begin position="19"/>
        <end position="72"/>
    </location>
</feature>
<dbReference type="InterPro" id="IPR043917">
    <property type="entry name" value="DUF5753"/>
</dbReference>
<dbReference type="Gene3D" id="1.10.260.40">
    <property type="entry name" value="lambda repressor-like DNA-binding domains"/>
    <property type="match status" value="1"/>
</dbReference>
<dbReference type="InterPro" id="IPR001387">
    <property type="entry name" value="Cro/C1-type_HTH"/>
</dbReference>
<dbReference type="InterPro" id="IPR010982">
    <property type="entry name" value="Lambda_DNA-bd_dom_sf"/>
</dbReference>
<dbReference type="PROSITE" id="PS50943">
    <property type="entry name" value="HTH_CROC1"/>
    <property type="match status" value="1"/>
</dbReference>
<dbReference type="AlphaFoldDB" id="A0AAU2GU01"/>
<dbReference type="Pfam" id="PF13560">
    <property type="entry name" value="HTH_31"/>
    <property type="match status" value="1"/>
</dbReference>
<reference evidence="2" key="1">
    <citation type="submission" date="2022-10" db="EMBL/GenBank/DDBJ databases">
        <title>The complete genomes of actinobacterial strains from the NBC collection.</title>
        <authorList>
            <person name="Joergensen T.S."/>
            <person name="Alvarez Arevalo M."/>
            <person name="Sterndorff E.B."/>
            <person name="Faurdal D."/>
            <person name="Vuksanovic O."/>
            <person name="Mourched A.-S."/>
            <person name="Charusanti P."/>
            <person name="Shaw S."/>
            <person name="Blin K."/>
            <person name="Weber T."/>
        </authorList>
    </citation>
    <scope>NUCLEOTIDE SEQUENCE</scope>
    <source>
        <strain evidence="2">NBC_00060</strain>
    </source>
</reference>
<dbReference type="EMBL" id="CP108253">
    <property type="protein sequence ID" value="WTU38199.1"/>
    <property type="molecule type" value="Genomic_DNA"/>
</dbReference>
<proteinExistence type="predicted"/>
<evidence type="ECO:0000313" key="2">
    <source>
        <dbReference type="EMBL" id="WTU38199.1"/>
    </source>
</evidence>
<dbReference type="Pfam" id="PF19054">
    <property type="entry name" value="DUF5753"/>
    <property type="match status" value="1"/>
</dbReference>
<evidence type="ECO:0000313" key="3">
    <source>
        <dbReference type="EMBL" id="WTU45159.1"/>
    </source>
</evidence>
<evidence type="ECO:0000259" key="1">
    <source>
        <dbReference type="PROSITE" id="PS50943"/>
    </source>
</evidence>
<dbReference type="SMART" id="SM00530">
    <property type="entry name" value="HTH_XRE"/>
    <property type="match status" value="1"/>
</dbReference>
<protein>
    <submittedName>
        <fullName evidence="2">Helix-turn-helix transcriptional regulator</fullName>
    </submittedName>
</protein>
<sequence length="288" mass="31379">MTSTSNDPPVRLLVIGSNLIHMRDLRGMSLAQAAKAARVGPDELTSWESGKIPPGEKSLTRLMRLYRQPSEVHRVLADWATSISDDGTRHVLPDTAPEAQDRLVAFERYAVGVHAYGSRTFPALVRSSTYADSLGPMRSPLMIGLTGPGRWRRPVVTGLHSWEQVDVVLEESLLQQPCNSDPRILADQLTYLCEVVDKGLADIRIIRTNTHTGLYSGDLLGLTMPSPHNSTVWIHTTPDSATYINGSPGREHQRGFDATSARAEPLGLSADLLHEAAAACTTRGAEAQ</sequence>
<organism evidence="2">
    <name type="scientific">Streptomyces sp. NBC_00060</name>
    <dbReference type="NCBI Taxonomy" id="2975636"/>
    <lineage>
        <taxon>Bacteria</taxon>
        <taxon>Bacillati</taxon>
        <taxon>Actinomycetota</taxon>
        <taxon>Actinomycetes</taxon>
        <taxon>Kitasatosporales</taxon>
        <taxon>Streptomycetaceae</taxon>
        <taxon>Streptomyces</taxon>
    </lineage>
</organism>
<dbReference type="EMBL" id="CP108253">
    <property type="protein sequence ID" value="WTU45159.1"/>
    <property type="molecule type" value="Genomic_DNA"/>
</dbReference>
<accession>A0AAU2GU01</accession>